<dbReference type="AlphaFoldDB" id="A0AAN8EZP4"/>
<gene>
    <name evidence="2" type="ORF">GCK32_014133</name>
</gene>
<protein>
    <submittedName>
        <fullName evidence="2">Uncharacterized protein</fullName>
    </submittedName>
</protein>
<name>A0AAN8EZP4_TRICO</name>
<keyword evidence="3" id="KW-1185">Reference proteome</keyword>
<dbReference type="EMBL" id="WIXE01025175">
    <property type="protein sequence ID" value="KAK5964947.1"/>
    <property type="molecule type" value="Genomic_DNA"/>
</dbReference>
<sequence>HHRLSLISLQLIRYHSENRLNRIEPPPGFNETPLENRASRLRRANAGRKLASRDHSTH</sequence>
<proteinExistence type="predicted"/>
<comment type="caution">
    <text evidence="2">The sequence shown here is derived from an EMBL/GenBank/DDBJ whole genome shotgun (WGS) entry which is preliminary data.</text>
</comment>
<feature type="non-terminal residue" evidence="2">
    <location>
        <position position="1"/>
    </location>
</feature>
<dbReference type="Proteomes" id="UP001331761">
    <property type="component" value="Unassembled WGS sequence"/>
</dbReference>
<feature type="region of interest" description="Disordered" evidence="1">
    <location>
        <begin position="20"/>
        <end position="58"/>
    </location>
</feature>
<accession>A0AAN8EZP4</accession>
<evidence type="ECO:0000256" key="1">
    <source>
        <dbReference type="SAM" id="MobiDB-lite"/>
    </source>
</evidence>
<evidence type="ECO:0000313" key="3">
    <source>
        <dbReference type="Proteomes" id="UP001331761"/>
    </source>
</evidence>
<evidence type="ECO:0000313" key="2">
    <source>
        <dbReference type="EMBL" id="KAK5964947.1"/>
    </source>
</evidence>
<reference evidence="2 3" key="1">
    <citation type="submission" date="2019-10" db="EMBL/GenBank/DDBJ databases">
        <title>Assembly and Annotation for the nematode Trichostrongylus colubriformis.</title>
        <authorList>
            <person name="Martin J."/>
        </authorList>
    </citation>
    <scope>NUCLEOTIDE SEQUENCE [LARGE SCALE GENOMIC DNA]</scope>
    <source>
        <strain evidence="2">G859</strain>
        <tissue evidence="2">Whole worm</tissue>
    </source>
</reference>
<organism evidence="2 3">
    <name type="scientific">Trichostrongylus colubriformis</name>
    <name type="common">Black scour worm</name>
    <dbReference type="NCBI Taxonomy" id="6319"/>
    <lineage>
        <taxon>Eukaryota</taxon>
        <taxon>Metazoa</taxon>
        <taxon>Ecdysozoa</taxon>
        <taxon>Nematoda</taxon>
        <taxon>Chromadorea</taxon>
        <taxon>Rhabditida</taxon>
        <taxon>Rhabditina</taxon>
        <taxon>Rhabditomorpha</taxon>
        <taxon>Strongyloidea</taxon>
        <taxon>Trichostrongylidae</taxon>
        <taxon>Trichostrongylus</taxon>
    </lineage>
</organism>